<organism evidence="3 4">
    <name type="scientific">Petrachloros mirabilis ULC683</name>
    <dbReference type="NCBI Taxonomy" id="2781853"/>
    <lineage>
        <taxon>Bacteria</taxon>
        <taxon>Bacillati</taxon>
        <taxon>Cyanobacteriota</taxon>
        <taxon>Cyanophyceae</taxon>
        <taxon>Synechococcales</taxon>
        <taxon>Petrachlorosaceae</taxon>
        <taxon>Petrachloros</taxon>
        <taxon>Petrachloros mirabilis</taxon>
    </lineage>
</organism>
<dbReference type="RefSeq" id="WP_161824192.1">
    <property type="nucleotide sequence ID" value="NZ_WVIC01000005.1"/>
</dbReference>
<accession>A0A8K1ZX60</accession>
<keyword evidence="2" id="KW-0812">Transmembrane</keyword>
<evidence type="ECO:0000256" key="2">
    <source>
        <dbReference type="SAM" id="Phobius"/>
    </source>
</evidence>
<sequence>MSRWINFLALLPSTSLTLLIISIAFLRFYDETDFLILGQLTSPRLWSNRLTLAAIVVAVVNLGVEWNRRNRETDRLDRAEGQRAEDERRRRENRARAAARRAEEAERQTRRARVEIERDLALLTFLADPSEQNRQKLTQAIALLSEYRDSL</sequence>
<comment type="caution">
    <text evidence="3">The sequence shown here is derived from an EMBL/GenBank/DDBJ whole genome shotgun (WGS) entry which is preliminary data.</text>
</comment>
<gene>
    <name evidence="3" type="ORF">GS597_04215</name>
</gene>
<feature type="transmembrane region" description="Helical" evidence="2">
    <location>
        <begin position="46"/>
        <end position="64"/>
    </location>
</feature>
<dbReference type="Proteomes" id="UP000607397">
    <property type="component" value="Unassembled WGS sequence"/>
</dbReference>
<feature type="compositionally biased region" description="Basic and acidic residues" evidence="1">
    <location>
        <begin position="73"/>
        <end position="90"/>
    </location>
</feature>
<keyword evidence="4" id="KW-1185">Reference proteome</keyword>
<evidence type="ECO:0000313" key="4">
    <source>
        <dbReference type="Proteomes" id="UP000607397"/>
    </source>
</evidence>
<protein>
    <submittedName>
        <fullName evidence="3">Uncharacterized protein</fullName>
    </submittedName>
</protein>
<feature type="transmembrane region" description="Helical" evidence="2">
    <location>
        <begin position="7"/>
        <end position="26"/>
    </location>
</feature>
<name>A0A8K1ZX60_9CYAN</name>
<keyword evidence="2" id="KW-1133">Transmembrane helix</keyword>
<evidence type="ECO:0000313" key="3">
    <source>
        <dbReference type="EMBL" id="NCJ05727.1"/>
    </source>
</evidence>
<dbReference type="AlphaFoldDB" id="A0A8K1ZX60"/>
<dbReference type="EMBL" id="WVIC01000005">
    <property type="protein sequence ID" value="NCJ05727.1"/>
    <property type="molecule type" value="Genomic_DNA"/>
</dbReference>
<keyword evidence="2" id="KW-0472">Membrane</keyword>
<evidence type="ECO:0000256" key="1">
    <source>
        <dbReference type="SAM" id="MobiDB-lite"/>
    </source>
</evidence>
<feature type="region of interest" description="Disordered" evidence="1">
    <location>
        <begin position="73"/>
        <end position="105"/>
    </location>
</feature>
<proteinExistence type="predicted"/>
<reference evidence="3" key="1">
    <citation type="submission" date="2019-12" db="EMBL/GenBank/DDBJ databases">
        <title>High-Quality draft genome sequences of three cyanobacteria isolated from the limestone walls of the Old Cathedral of Coimbra.</title>
        <authorList>
            <person name="Tiago I."/>
            <person name="Soares F."/>
            <person name="Portugal A."/>
        </authorList>
    </citation>
    <scope>NUCLEOTIDE SEQUENCE [LARGE SCALE GENOMIC DNA]</scope>
    <source>
        <strain evidence="3">C</strain>
    </source>
</reference>